<name>A0A4Y2AFA8_ARAVE</name>
<protein>
    <submittedName>
        <fullName evidence="1">Uncharacterized protein</fullName>
    </submittedName>
</protein>
<evidence type="ECO:0000313" key="1">
    <source>
        <dbReference type="EMBL" id="GBL77926.1"/>
    </source>
</evidence>
<reference evidence="1 2" key="1">
    <citation type="journal article" date="2019" name="Sci. Rep.">
        <title>Orb-weaving spider Araneus ventricosus genome elucidates the spidroin gene catalogue.</title>
        <authorList>
            <person name="Kono N."/>
            <person name="Nakamura H."/>
            <person name="Ohtoshi R."/>
            <person name="Moran D.A.P."/>
            <person name="Shinohara A."/>
            <person name="Yoshida Y."/>
            <person name="Fujiwara M."/>
            <person name="Mori M."/>
            <person name="Tomita M."/>
            <person name="Arakawa K."/>
        </authorList>
    </citation>
    <scope>NUCLEOTIDE SEQUENCE [LARGE SCALE GENOMIC DNA]</scope>
</reference>
<organism evidence="1 2">
    <name type="scientific">Araneus ventricosus</name>
    <name type="common">Orbweaver spider</name>
    <name type="synonym">Epeira ventricosa</name>
    <dbReference type="NCBI Taxonomy" id="182803"/>
    <lineage>
        <taxon>Eukaryota</taxon>
        <taxon>Metazoa</taxon>
        <taxon>Ecdysozoa</taxon>
        <taxon>Arthropoda</taxon>
        <taxon>Chelicerata</taxon>
        <taxon>Arachnida</taxon>
        <taxon>Araneae</taxon>
        <taxon>Araneomorphae</taxon>
        <taxon>Entelegynae</taxon>
        <taxon>Araneoidea</taxon>
        <taxon>Araneidae</taxon>
        <taxon>Araneus</taxon>
    </lineage>
</organism>
<evidence type="ECO:0000313" key="2">
    <source>
        <dbReference type="Proteomes" id="UP000499080"/>
    </source>
</evidence>
<dbReference type="EMBL" id="BGPR01000014">
    <property type="protein sequence ID" value="GBL77926.1"/>
    <property type="molecule type" value="Genomic_DNA"/>
</dbReference>
<comment type="caution">
    <text evidence="1">The sequence shown here is derived from an EMBL/GenBank/DDBJ whole genome shotgun (WGS) entry which is preliminary data.</text>
</comment>
<accession>A0A4Y2AFA8</accession>
<dbReference type="AlphaFoldDB" id="A0A4Y2AFA8"/>
<sequence>MYGSIPAAVGLCNPNAVLRTEPSRISNLPLHATSILTGFHIDDRFWYGAVGFACRGVIGNYGLKDQVSSVQDLFPIHQQPVEAQGALILSGLLCRDLSCHSHDFDLGRVYTNACLM</sequence>
<gene>
    <name evidence="1" type="ORF">AVEN_143260_1</name>
</gene>
<proteinExistence type="predicted"/>
<keyword evidence="2" id="KW-1185">Reference proteome</keyword>
<dbReference type="Proteomes" id="UP000499080">
    <property type="component" value="Unassembled WGS sequence"/>
</dbReference>